<dbReference type="InterPro" id="IPR052162">
    <property type="entry name" value="Sensor_kinase/Photoreceptor"/>
</dbReference>
<evidence type="ECO:0000256" key="1">
    <source>
        <dbReference type="ARBA" id="ARBA00000085"/>
    </source>
</evidence>
<dbReference type="InterPro" id="IPR001610">
    <property type="entry name" value="PAC"/>
</dbReference>
<dbReference type="SMART" id="SM00086">
    <property type="entry name" value="PAC"/>
    <property type="match status" value="2"/>
</dbReference>
<evidence type="ECO:0000256" key="2">
    <source>
        <dbReference type="ARBA" id="ARBA00012438"/>
    </source>
</evidence>
<dbReference type="InterPro" id="IPR003594">
    <property type="entry name" value="HATPase_dom"/>
</dbReference>
<feature type="region of interest" description="Disordered" evidence="6">
    <location>
        <begin position="287"/>
        <end position="316"/>
    </location>
</feature>
<dbReference type="PANTHER" id="PTHR43304:SF1">
    <property type="entry name" value="PAC DOMAIN-CONTAINING PROTEIN"/>
    <property type="match status" value="1"/>
</dbReference>
<sequence length="507" mass="56272">MVRPPDAETLLDFTQEKLVVLDDEGRFQYLNAAVRDVLGFEPDDLVGEDAFALIHLEDEPRIRTVFEEVVAGNRGTTETLEYRYGTVDGDWLWMRSDVYTREATGIDGYVLSSRDVTDEVESIRRLETIVSTSADVLWMFDPEWSEVLFVNDAAEDVFGIEPEALERNPQLFLDRVHPEDRQHVERAIDRLSAGESTNIDYRVEPPDGGIRWVRVLGEPVHEDGEIVAVAGFARDVTDEYRHKRQLEVMDNLLRHSIRNDMNVVIGTAERIIEAVERIGSDRAALAAANDEGNTDTDPSPDVGSAADTHSLPDVESIADVETAAETIRRVAESLLDTAEKQRDVIELVSRGGSPRPIDIEPIVRESVAEARAGAPAAEFSVSCPTDAEAFALPELEYAVSELVENAVEHAEADPEVDVTVARVGGDLEITIRDNCPLIPPEERHIIADQWQMDDVHHTVGMGLWLAYWVTDRSGGDLSFDTHGNGNVVTVRVPNDCSETRSSHPDDS</sequence>
<dbReference type="SMART" id="SM00091">
    <property type="entry name" value="PAS"/>
    <property type="match status" value="2"/>
</dbReference>
<evidence type="ECO:0000313" key="10">
    <source>
        <dbReference type="EMBL" id="MBP1922811.1"/>
    </source>
</evidence>
<dbReference type="InterPro" id="IPR000700">
    <property type="entry name" value="PAS-assoc_C"/>
</dbReference>
<feature type="domain" description="Histidine kinase" evidence="7">
    <location>
        <begin position="252"/>
        <end position="496"/>
    </location>
</feature>
<keyword evidence="3" id="KW-0597">Phosphoprotein</keyword>
<evidence type="ECO:0000256" key="3">
    <source>
        <dbReference type="ARBA" id="ARBA00022553"/>
    </source>
</evidence>
<keyword evidence="11" id="KW-1185">Reference proteome</keyword>
<evidence type="ECO:0000259" key="7">
    <source>
        <dbReference type="PROSITE" id="PS50109"/>
    </source>
</evidence>
<evidence type="ECO:0000256" key="4">
    <source>
        <dbReference type="ARBA" id="ARBA00022679"/>
    </source>
</evidence>
<dbReference type="OrthoDB" id="106630at2157"/>
<dbReference type="SUPFAM" id="SSF55785">
    <property type="entry name" value="PYP-like sensor domain (PAS domain)"/>
    <property type="match status" value="2"/>
</dbReference>
<protein>
    <recommendedName>
        <fullName evidence="2">histidine kinase</fullName>
        <ecNumber evidence="2">2.7.13.3</ecNumber>
    </recommendedName>
</protein>
<feature type="domain" description="PAS" evidence="8">
    <location>
        <begin position="122"/>
        <end position="195"/>
    </location>
</feature>
<gene>
    <name evidence="10" type="ORF">J2751_001827</name>
</gene>
<dbReference type="GO" id="GO:0004673">
    <property type="term" value="F:protein histidine kinase activity"/>
    <property type="evidence" value="ECO:0007669"/>
    <property type="project" value="UniProtKB-EC"/>
</dbReference>
<dbReference type="CDD" id="cd00130">
    <property type="entry name" value="PAS"/>
    <property type="match status" value="2"/>
</dbReference>
<evidence type="ECO:0000256" key="6">
    <source>
        <dbReference type="SAM" id="MobiDB-lite"/>
    </source>
</evidence>
<dbReference type="CDD" id="cd16936">
    <property type="entry name" value="HATPase_RsbW-like"/>
    <property type="match status" value="1"/>
</dbReference>
<evidence type="ECO:0000313" key="11">
    <source>
        <dbReference type="Proteomes" id="UP000823588"/>
    </source>
</evidence>
<dbReference type="InterPro" id="IPR013655">
    <property type="entry name" value="PAS_fold_3"/>
</dbReference>
<dbReference type="InterPro" id="IPR005467">
    <property type="entry name" value="His_kinase_dom"/>
</dbReference>
<feature type="domain" description="PAS" evidence="8">
    <location>
        <begin position="3"/>
        <end position="73"/>
    </location>
</feature>
<dbReference type="PROSITE" id="PS50112">
    <property type="entry name" value="PAS"/>
    <property type="match status" value="2"/>
</dbReference>
<dbReference type="Proteomes" id="UP000823588">
    <property type="component" value="Unassembled WGS sequence"/>
</dbReference>
<dbReference type="Gene3D" id="3.30.450.20">
    <property type="entry name" value="PAS domain"/>
    <property type="match status" value="2"/>
</dbReference>
<reference evidence="10" key="1">
    <citation type="submission" date="2021-03" db="EMBL/GenBank/DDBJ databases">
        <title>Genomic Encyclopedia of Type Strains, Phase IV (KMG-IV): sequencing the most valuable type-strain genomes for metagenomic binning, comparative biology and taxonomic classification.</title>
        <authorList>
            <person name="Goeker M."/>
        </authorList>
    </citation>
    <scope>NUCLEOTIDE SEQUENCE</scope>
    <source>
        <strain evidence="10">DSM 23564</strain>
    </source>
</reference>
<dbReference type="InterPro" id="IPR036890">
    <property type="entry name" value="HATPase_C_sf"/>
</dbReference>
<comment type="caution">
    <text evidence="10">The sequence shown here is derived from an EMBL/GenBank/DDBJ whole genome shotgun (WGS) entry which is preliminary data.</text>
</comment>
<feature type="domain" description="PAC" evidence="9">
    <location>
        <begin position="197"/>
        <end position="248"/>
    </location>
</feature>
<organism evidence="10 11">
    <name type="scientific">Halorubrum alkaliphilum</name>
    <dbReference type="NCBI Taxonomy" id="261290"/>
    <lineage>
        <taxon>Archaea</taxon>
        <taxon>Methanobacteriati</taxon>
        <taxon>Methanobacteriota</taxon>
        <taxon>Stenosarchaea group</taxon>
        <taxon>Halobacteria</taxon>
        <taxon>Halobacteriales</taxon>
        <taxon>Haloferacaceae</taxon>
        <taxon>Halorubrum</taxon>
    </lineage>
</organism>
<dbReference type="PROSITE" id="PS50113">
    <property type="entry name" value="PAC"/>
    <property type="match status" value="1"/>
</dbReference>
<dbReference type="PANTHER" id="PTHR43304">
    <property type="entry name" value="PHYTOCHROME-LIKE PROTEIN CPH1"/>
    <property type="match status" value="1"/>
</dbReference>
<dbReference type="PROSITE" id="PS50109">
    <property type="entry name" value="HIS_KIN"/>
    <property type="match status" value="1"/>
</dbReference>
<keyword evidence="4" id="KW-0808">Transferase</keyword>
<comment type="catalytic activity">
    <reaction evidence="1">
        <text>ATP + protein L-histidine = ADP + protein N-phospho-L-histidine.</text>
        <dbReference type="EC" id="2.7.13.3"/>
    </reaction>
</comment>
<dbReference type="SUPFAM" id="SSF55874">
    <property type="entry name" value="ATPase domain of HSP90 chaperone/DNA topoisomerase II/histidine kinase"/>
    <property type="match status" value="1"/>
</dbReference>
<evidence type="ECO:0000259" key="8">
    <source>
        <dbReference type="PROSITE" id="PS50112"/>
    </source>
</evidence>
<dbReference type="NCBIfam" id="TIGR00229">
    <property type="entry name" value="sensory_box"/>
    <property type="match status" value="2"/>
</dbReference>
<dbReference type="Gene3D" id="3.30.565.10">
    <property type="entry name" value="Histidine kinase-like ATPase, C-terminal domain"/>
    <property type="match status" value="1"/>
</dbReference>
<proteinExistence type="predicted"/>
<dbReference type="EMBL" id="JAGGKQ010000012">
    <property type="protein sequence ID" value="MBP1922811.1"/>
    <property type="molecule type" value="Genomic_DNA"/>
</dbReference>
<dbReference type="RefSeq" id="WP_209485309.1">
    <property type="nucleotide sequence ID" value="NZ_JAGGKQ010000012.1"/>
</dbReference>
<name>A0A8T4GHB1_9EURY</name>
<dbReference type="InterPro" id="IPR013656">
    <property type="entry name" value="PAS_4"/>
</dbReference>
<dbReference type="InterPro" id="IPR035965">
    <property type="entry name" value="PAS-like_dom_sf"/>
</dbReference>
<dbReference type="EC" id="2.7.13.3" evidence="2"/>
<evidence type="ECO:0000259" key="9">
    <source>
        <dbReference type="PROSITE" id="PS50113"/>
    </source>
</evidence>
<dbReference type="Pfam" id="PF02518">
    <property type="entry name" value="HATPase_c"/>
    <property type="match status" value="1"/>
</dbReference>
<dbReference type="Pfam" id="PF08447">
    <property type="entry name" value="PAS_3"/>
    <property type="match status" value="1"/>
</dbReference>
<dbReference type="AlphaFoldDB" id="A0A8T4GHB1"/>
<dbReference type="Pfam" id="PF08448">
    <property type="entry name" value="PAS_4"/>
    <property type="match status" value="1"/>
</dbReference>
<dbReference type="SMART" id="SM00387">
    <property type="entry name" value="HATPase_c"/>
    <property type="match status" value="1"/>
</dbReference>
<keyword evidence="5" id="KW-0418">Kinase</keyword>
<dbReference type="InterPro" id="IPR000014">
    <property type="entry name" value="PAS"/>
</dbReference>
<accession>A0A8T4GHB1</accession>
<evidence type="ECO:0000256" key="5">
    <source>
        <dbReference type="ARBA" id="ARBA00022777"/>
    </source>
</evidence>